<dbReference type="AlphaFoldDB" id="A4FWJ0"/>
<dbReference type="Proteomes" id="UP000000253">
    <property type="component" value="Chromosome"/>
</dbReference>
<name>A4FWJ0_METM5</name>
<accession>A4FWJ0</accession>
<dbReference type="STRING" id="402880.MmarC5_0249"/>
<proteinExistence type="predicted"/>
<gene>
    <name evidence="1" type="ordered locus">MmarC5_0249</name>
</gene>
<dbReference type="RefSeq" id="WP_011868022.1">
    <property type="nucleotide sequence ID" value="NC_009135.1"/>
</dbReference>
<dbReference type="KEGG" id="mmq:MmarC5_0249"/>
<reference evidence="1 2" key="1">
    <citation type="submission" date="2007-03" db="EMBL/GenBank/DDBJ databases">
        <title>Complete sequence of chromosome of Methanococcus maripaludis C5.</title>
        <authorList>
            <consortium name="US DOE Joint Genome Institute"/>
            <person name="Copeland A."/>
            <person name="Lucas S."/>
            <person name="Lapidus A."/>
            <person name="Barry K."/>
            <person name="Glavina del Rio T."/>
            <person name="Dalin E."/>
            <person name="Tice H."/>
            <person name="Pitluck S."/>
            <person name="Chertkov O."/>
            <person name="Brettin T."/>
            <person name="Bruce D."/>
            <person name="Han C."/>
            <person name="Detter J.C."/>
            <person name="Schmutz J."/>
            <person name="Larimer F."/>
            <person name="Land M."/>
            <person name="Hauser L."/>
            <person name="Kyrpides N."/>
            <person name="Mikhailova N."/>
            <person name="Sieprawska-Lupa M."/>
            <person name="Whitman W.B."/>
            <person name="Richardson P."/>
        </authorList>
    </citation>
    <scope>NUCLEOTIDE SEQUENCE [LARGE SCALE GENOMIC DNA]</scope>
    <source>
        <strain evidence="2">C5 / ATCC BAA-1333</strain>
    </source>
</reference>
<dbReference type="GeneID" id="42681515"/>
<organism evidence="1 2">
    <name type="scientific">Methanococcus maripaludis (strain C5 / ATCC BAA-1333)</name>
    <dbReference type="NCBI Taxonomy" id="402880"/>
    <lineage>
        <taxon>Archaea</taxon>
        <taxon>Methanobacteriati</taxon>
        <taxon>Methanobacteriota</taxon>
        <taxon>Methanomada group</taxon>
        <taxon>Methanococci</taxon>
        <taxon>Methanococcales</taxon>
        <taxon>Methanococcaceae</taxon>
        <taxon>Methanococcus</taxon>
    </lineage>
</organism>
<sequence length="52" mass="6186">MDIEVYSHIKNGILIFEIEIPANDRLTNPKMIMEAVSVLKRFAEEKREKMFF</sequence>
<protein>
    <submittedName>
        <fullName evidence="1">Uncharacterized protein</fullName>
    </submittedName>
</protein>
<dbReference type="eggNOG" id="arCOG06634">
    <property type="taxonomic scope" value="Archaea"/>
</dbReference>
<evidence type="ECO:0000313" key="1">
    <source>
        <dbReference type="EMBL" id="ABO34565.1"/>
    </source>
</evidence>
<dbReference type="HOGENOM" id="CLU_3075351_0_0_2"/>
<dbReference type="EMBL" id="CP000609">
    <property type="protein sequence ID" value="ABO34565.1"/>
    <property type="molecule type" value="Genomic_DNA"/>
</dbReference>
<evidence type="ECO:0000313" key="2">
    <source>
        <dbReference type="Proteomes" id="UP000000253"/>
    </source>
</evidence>